<dbReference type="Pfam" id="PF17197">
    <property type="entry name" value="DUF5134"/>
    <property type="match status" value="1"/>
</dbReference>
<dbReference type="InterPro" id="IPR033458">
    <property type="entry name" value="DUF5134"/>
</dbReference>
<protein>
    <submittedName>
        <fullName evidence="2">DUF5134 domain-containing protein</fullName>
    </submittedName>
</protein>
<organism evidence="2 3">
    <name type="scientific">Actinokineospora soli</name>
    <dbReference type="NCBI Taxonomy" id="1048753"/>
    <lineage>
        <taxon>Bacteria</taxon>
        <taxon>Bacillati</taxon>
        <taxon>Actinomycetota</taxon>
        <taxon>Actinomycetes</taxon>
        <taxon>Pseudonocardiales</taxon>
        <taxon>Pseudonocardiaceae</taxon>
        <taxon>Actinokineospora</taxon>
    </lineage>
</organism>
<keyword evidence="3" id="KW-1185">Reference proteome</keyword>
<feature type="transmembrane region" description="Helical" evidence="1">
    <location>
        <begin position="67"/>
        <end position="85"/>
    </location>
</feature>
<reference evidence="3" key="1">
    <citation type="journal article" date="2019" name="Int. J. Syst. Evol. Microbiol.">
        <title>The Global Catalogue of Microorganisms (GCM) 10K type strain sequencing project: providing services to taxonomists for standard genome sequencing and annotation.</title>
        <authorList>
            <consortium name="The Broad Institute Genomics Platform"/>
            <consortium name="The Broad Institute Genome Sequencing Center for Infectious Disease"/>
            <person name="Wu L."/>
            <person name="Ma J."/>
        </authorList>
    </citation>
    <scope>NUCLEOTIDE SEQUENCE [LARGE SCALE GENOMIC DNA]</scope>
    <source>
        <strain evidence="3">JCM 17695</strain>
    </source>
</reference>
<proteinExistence type="predicted"/>
<dbReference type="EMBL" id="JBHTEY010000004">
    <property type="protein sequence ID" value="MFC7618154.1"/>
    <property type="molecule type" value="Genomic_DNA"/>
</dbReference>
<dbReference type="Proteomes" id="UP001596512">
    <property type="component" value="Unassembled WGS sequence"/>
</dbReference>
<evidence type="ECO:0000313" key="2">
    <source>
        <dbReference type="EMBL" id="MFC7618154.1"/>
    </source>
</evidence>
<comment type="caution">
    <text evidence="2">The sequence shown here is derived from an EMBL/GenBank/DDBJ whole genome shotgun (WGS) entry which is preliminary data.</text>
</comment>
<keyword evidence="1" id="KW-0812">Transmembrane</keyword>
<evidence type="ECO:0000256" key="1">
    <source>
        <dbReference type="SAM" id="Phobius"/>
    </source>
</evidence>
<keyword evidence="1" id="KW-0472">Membrane</keyword>
<accession>A0ABW2TXQ8</accession>
<sequence length="190" mass="19214">MVLPAGVGWLGAAVFAALGGYGVARLVAAASRPGYPGAHRAVDVAHVLMGAGMAVMLSPVGGPLPMAAWQTAFLLVAAWFVGAWAHGLRHPVEPVGWHGSGLHHALGAVAMLYMLLAVPHPPSAWGPHTGQAAAPLLGWALVALLAVSSVPLVRALRCPAGPDLLRCRRTAAGAQLAMSAGMAGMIATLL</sequence>
<evidence type="ECO:0000313" key="3">
    <source>
        <dbReference type="Proteomes" id="UP001596512"/>
    </source>
</evidence>
<keyword evidence="1" id="KW-1133">Transmembrane helix</keyword>
<feature type="transmembrane region" description="Helical" evidence="1">
    <location>
        <begin position="136"/>
        <end position="156"/>
    </location>
</feature>
<feature type="transmembrane region" description="Helical" evidence="1">
    <location>
        <begin position="97"/>
        <end position="116"/>
    </location>
</feature>
<feature type="transmembrane region" description="Helical" evidence="1">
    <location>
        <begin position="6"/>
        <end position="28"/>
    </location>
</feature>
<name>A0ABW2TXQ8_9PSEU</name>
<gene>
    <name evidence="2" type="ORF">ACFQV2_36970</name>
</gene>